<protein>
    <recommendedName>
        <fullName evidence="4">DUF1963 domain-containing protein</fullName>
    </recommendedName>
</protein>
<reference evidence="2 3" key="3">
    <citation type="submission" date="2019-03" db="EMBL/GenBank/DDBJ databases">
        <title>Complete genome assembly of MDR B. fragilis.</title>
        <authorList>
            <person name="Sydenham T.V."/>
            <person name="Hasman H."/>
            <person name="Justesen U.S."/>
        </authorList>
    </citation>
    <scope>NUCLEOTIDE SEQUENCE [LARGE SCALE GENOMIC DNA]</scope>
    <source>
        <strain evidence="2 3">DCMOUH0067B</strain>
    </source>
</reference>
<dbReference type="PATRIC" id="fig|817.53.peg.85"/>
<reference evidence="1" key="2">
    <citation type="submission" date="2014-07" db="EMBL/GenBank/DDBJ databases">
        <title>Genetics and epidemiology of antimicrobial resistance in B. fragilis group.</title>
        <authorList>
            <person name="Sydenham T.V."/>
            <person name="Hasman H."/>
            <person name="Kemp M."/>
            <person name="Justesen U.S."/>
        </authorList>
    </citation>
    <scope>NUCLEOTIDE SEQUENCE [LARGE SCALE GENOMIC DNA]</scope>
    <source>
        <strain evidence="1">DCMOUH0018B</strain>
    </source>
</reference>
<dbReference type="EMBL" id="CP036553">
    <property type="protein sequence ID" value="QCQ37251.1"/>
    <property type="molecule type" value="Genomic_DNA"/>
</dbReference>
<dbReference type="AlphaFoldDB" id="A0A0I9SE59"/>
<evidence type="ECO:0000313" key="1">
    <source>
        <dbReference type="EMBL" id="KFX76601.1"/>
    </source>
</evidence>
<evidence type="ECO:0000313" key="2">
    <source>
        <dbReference type="EMBL" id="QCQ37251.1"/>
    </source>
</evidence>
<evidence type="ECO:0008006" key="4">
    <source>
        <dbReference type="Google" id="ProtNLM"/>
    </source>
</evidence>
<evidence type="ECO:0000313" key="3">
    <source>
        <dbReference type="Proteomes" id="UP000028294"/>
    </source>
</evidence>
<proteinExistence type="predicted"/>
<name>A0A0I9SE59_BACFG</name>
<accession>A0A0I9SE59</accession>
<gene>
    <name evidence="1" type="ORF">EE52_0200430</name>
    <name evidence="2" type="ORF">IA74_014675</name>
</gene>
<organism evidence="1">
    <name type="scientific">Bacteroides fragilis</name>
    <dbReference type="NCBI Taxonomy" id="817"/>
    <lineage>
        <taxon>Bacteria</taxon>
        <taxon>Pseudomonadati</taxon>
        <taxon>Bacteroidota</taxon>
        <taxon>Bacteroidia</taxon>
        <taxon>Bacteroidales</taxon>
        <taxon>Bacteroidaceae</taxon>
        <taxon>Bacteroides</taxon>
    </lineage>
</organism>
<dbReference type="Proteomes" id="UP000028294">
    <property type="component" value="Chromosome"/>
</dbReference>
<sequence length="183" mass="20876">MNERYAKCIPFDKNVKGRIGGNPPKCIEGQIPCDYKFYATLVHPEKENIMLSIIIHQDYDTLIDNNIYPSIAVKVIEHEFSEIGNCAEKRNASLDMCSISEYSEDKDSENILVKIGGEPSLIQDEESYYKELEKHGFSFFLSIDEDGYSEDVTIGSYPFGYGALYLYKRCTTNEIIAGFWQCS</sequence>
<reference evidence="1" key="1">
    <citation type="book" date="2014" name="THE 24TH EUROPEAN CONGRESS OF CLINICAL MICROBIOLOGY AND INFECTIOUS DISEASES" publisher="ECCMID 2014" city="Barcelona, Spain">
        <title>Identification of resistance genes in three multidrug-resistant Bacteroides fragilis isolates by whole genome sequencing.</title>
        <editorList>
            <person name="Unknown"/>
            <person name="A."/>
        </editorList>
        <authorList>
            <person name="Sydenham T.V."/>
            <person name="Hasman H."/>
            <person name="Wang M."/>
            <person name="Soki J."/>
            <person name="Nagy E."/>
            <person name="Justesen U.S."/>
        </authorList>
    </citation>
    <scope>NUCLEOTIDE SEQUENCE</scope>
    <source>
        <strain evidence="1">DCMOUH0018B</strain>
    </source>
</reference>
<dbReference type="RefSeq" id="WP_044299313.1">
    <property type="nucleotide sequence ID" value="NZ_CP036542.1"/>
</dbReference>
<dbReference type="EMBL" id="JMZZ02000027">
    <property type="protein sequence ID" value="KFX76601.1"/>
    <property type="molecule type" value="Genomic_DNA"/>
</dbReference>